<evidence type="ECO:0008006" key="6">
    <source>
        <dbReference type="Google" id="ProtNLM"/>
    </source>
</evidence>
<evidence type="ECO:0000256" key="1">
    <source>
        <dbReference type="ARBA" id="ARBA00007558"/>
    </source>
</evidence>
<evidence type="ECO:0000259" key="2">
    <source>
        <dbReference type="Pfam" id="PF04884"/>
    </source>
</evidence>
<protein>
    <recommendedName>
        <fullName evidence="6">Protein root UVB sensitive 4</fullName>
    </recommendedName>
</protein>
<accession>A0A8K0E3Q4</accession>
<dbReference type="InterPro" id="IPR055412">
    <property type="entry name" value="UVB_sens_C"/>
</dbReference>
<dbReference type="EMBL" id="VOIH02000008">
    <property type="protein sequence ID" value="KAF3438870.1"/>
    <property type="molecule type" value="Genomic_DNA"/>
</dbReference>
<dbReference type="AlphaFoldDB" id="A0A8K0E3Q4"/>
<dbReference type="OrthoDB" id="364779at2759"/>
<gene>
    <name evidence="4" type="ORF">FNV43_RR17145</name>
</gene>
<dbReference type="Proteomes" id="UP000796880">
    <property type="component" value="Unassembled WGS sequence"/>
</dbReference>
<feature type="domain" description="Protein root UVB sensitive/RUS" evidence="2">
    <location>
        <begin position="122"/>
        <end position="351"/>
    </location>
</feature>
<reference evidence="4" key="1">
    <citation type="submission" date="2020-03" db="EMBL/GenBank/DDBJ databases">
        <title>A high-quality chromosome-level genome assembly of a woody plant with both climbing and erect habits, Rhamnella rubrinervis.</title>
        <authorList>
            <person name="Lu Z."/>
            <person name="Yang Y."/>
            <person name="Zhu X."/>
            <person name="Sun Y."/>
        </authorList>
    </citation>
    <scope>NUCLEOTIDE SEQUENCE</scope>
    <source>
        <strain evidence="4">BYM</strain>
        <tissue evidence="4">Leaf</tissue>
    </source>
</reference>
<keyword evidence="5" id="KW-1185">Reference proteome</keyword>
<sequence length="525" mass="59248">MQSSSYTPTNSHRLPIPWKIQQTRFTTHKGITFMRKRCFKTIKVSNSLRTWTDYESEETVGKERGPTSQGRLPVVIRSSGKVSRYFWNGDSLQLVGVDGGASSFSFDWDDGFRELHRICSLAVRNFFIPKKVSDNYMDYVKWKFFHRVFSSALQVLATQAMFRAIGIGYSRSLSSAAALNWVLKDGLGRLSRCIYTASLASAFDSNLKRVSFSTSVLFSLSIGVELLTPAFPKYFLLLASVANIGKQISLACHLATKTAIHRSFAIADNLGEVSAKAQIQTVCFDNLGLLLAALLNMLLKDNQRLLAGLPFFVYPIFSAIDLLGIYQQLKHVHLHTLTKDRLEIIVNTWIELGHVPAPADVSKQEGIGFSWTKGKELFPIRIGYLNPKDQVPKLSMMAMQSISGDDYYFVSMETVYTVIPRTKQRGILLCLREGARTADVIMGLLQACYLRKVLHLNKSKWESMVEASDLSDSVLKEWFKLLEECKKRAQGDLSLLNEHMLELGWAVKNILLSKQELARYSFVDD</sequence>
<comment type="similarity">
    <text evidence="1">Belongs to the RUS1 family.</text>
</comment>
<name>A0A8K0E3Q4_9ROSA</name>
<comment type="caution">
    <text evidence="4">The sequence shown here is derived from an EMBL/GenBank/DDBJ whole genome shotgun (WGS) entry which is preliminary data.</text>
</comment>
<evidence type="ECO:0000313" key="5">
    <source>
        <dbReference type="Proteomes" id="UP000796880"/>
    </source>
</evidence>
<dbReference type="InterPro" id="IPR006968">
    <property type="entry name" value="RUS_fam"/>
</dbReference>
<dbReference type="PANTHER" id="PTHR12770:SF29">
    <property type="entry name" value="PROTEIN ROOT UVB SENSITIVE 4"/>
    <property type="match status" value="1"/>
</dbReference>
<dbReference type="InterPro" id="IPR054549">
    <property type="entry name" value="UVB_sens_RUS_dom"/>
</dbReference>
<organism evidence="4 5">
    <name type="scientific">Rhamnella rubrinervis</name>
    <dbReference type="NCBI Taxonomy" id="2594499"/>
    <lineage>
        <taxon>Eukaryota</taxon>
        <taxon>Viridiplantae</taxon>
        <taxon>Streptophyta</taxon>
        <taxon>Embryophyta</taxon>
        <taxon>Tracheophyta</taxon>
        <taxon>Spermatophyta</taxon>
        <taxon>Magnoliopsida</taxon>
        <taxon>eudicotyledons</taxon>
        <taxon>Gunneridae</taxon>
        <taxon>Pentapetalae</taxon>
        <taxon>rosids</taxon>
        <taxon>fabids</taxon>
        <taxon>Rosales</taxon>
        <taxon>Rhamnaceae</taxon>
        <taxon>rhamnoid group</taxon>
        <taxon>Rhamneae</taxon>
        <taxon>Rhamnella</taxon>
    </lineage>
</organism>
<dbReference type="PANTHER" id="PTHR12770">
    <property type="entry name" value="RUS1 FAMILY PROTEIN C16ORF58"/>
    <property type="match status" value="1"/>
</dbReference>
<dbReference type="Pfam" id="PF04884">
    <property type="entry name" value="UVB_sens_prot"/>
    <property type="match status" value="1"/>
</dbReference>
<proteinExistence type="inferred from homology"/>
<evidence type="ECO:0000259" key="3">
    <source>
        <dbReference type="Pfam" id="PF24160"/>
    </source>
</evidence>
<feature type="domain" description="Root UVB sensitive protein C-terminal" evidence="3">
    <location>
        <begin position="415"/>
        <end position="516"/>
    </location>
</feature>
<evidence type="ECO:0000313" key="4">
    <source>
        <dbReference type="EMBL" id="KAF3438870.1"/>
    </source>
</evidence>
<dbReference type="Pfam" id="PF24160">
    <property type="entry name" value="UVB_sens_C"/>
    <property type="match status" value="1"/>
</dbReference>